<name>A0A2N1M989_9GLOM</name>
<dbReference type="PROSITE" id="PS50158">
    <property type="entry name" value="ZF_CCHC"/>
    <property type="match status" value="1"/>
</dbReference>
<dbReference type="VEuPathDB" id="FungiDB:FUN_003826"/>
<dbReference type="GO" id="GO:0003676">
    <property type="term" value="F:nucleic acid binding"/>
    <property type="evidence" value="ECO:0007669"/>
    <property type="project" value="InterPro"/>
</dbReference>
<dbReference type="SUPFAM" id="SSF57756">
    <property type="entry name" value="Retrovirus zinc finger-like domains"/>
    <property type="match status" value="1"/>
</dbReference>
<feature type="domain" description="CCHC-type" evidence="2">
    <location>
        <begin position="125"/>
        <end position="142"/>
    </location>
</feature>
<accession>A0A2N1M989</accession>
<dbReference type="GO" id="GO:0008270">
    <property type="term" value="F:zinc ion binding"/>
    <property type="evidence" value="ECO:0007669"/>
    <property type="project" value="UniProtKB-KW"/>
</dbReference>
<dbReference type="VEuPathDB" id="FungiDB:RhiirA1_400795"/>
<proteinExistence type="predicted"/>
<comment type="caution">
    <text evidence="3">The sequence shown here is derived from an EMBL/GenBank/DDBJ whole genome shotgun (WGS) entry which is preliminary data.</text>
</comment>
<reference evidence="3 4" key="2">
    <citation type="submission" date="2017-10" db="EMBL/GenBank/DDBJ databases">
        <title>Extensive intraspecific genome diversity in a model arbuscular mycorrhizal fungus.</title>
        <authorList>
            <person name="Chen E.C.H."/>
            <person name="Morin E."/>
            <person name="Baudet D."/>
            <person name="Noel J."/>
            <person name="Ndikumana S."/>
            <person name="Charron P."/>
            <person name="St-Onge C."/>
            <person name="Giorgi J."/>
            <person name="Grigoriev I.V."/>
            <person name="Roux C."/>
            <person name="Martin F.M."/>
            <person name="Corradi N."/>
        </authorList>
    </citation>
    <scope>NUCLEOTIDE SEQUENCE [LARGE SCALE GENOMIC DNA]</scope>
    <source>
        <strain evidence="3 4">C2</strain>
    </source>
</reference>
<organism evidence="3 4">
    <name type="scientific">Rhizophagus irregularis</name>
    <dbReference type="NCBI Taxonomy" id="588596"/>
    <lineage>
        <taxon>Eukaryota</taxon>
        <taxon>Fungi</taxon>
        <taxon>Fungi incertae sedis</taxon>
        <taxon>Mucoromycota</taxon>
        <taxon>Glomeromycotina</taxon>
        <taxon>Glomeromycetes</taxon>
        <taxon>Glomerales</taxon>
        <taxon>Glomeraceae</taxon>
        <taxon>Rhizophagus</taxon>
    </lineage>
</organism>
<feature type="non-terminal residue" evidence="3">
    <location>
        <position position="1"/>
    </location>
</feature>
<evidence type="ECO:0000256" key="1">
    <source>
        <dbReference type="PROSITE-ProRule" id="PRU00047"/>
    </source>
</evidence>
<dbReference type="AlphaFoldDB" id="A0A2N1M989"/>
<reference evidence="3 4" key="1">
    <citation type="submission" date="2016-04" db="EMBL/GenBank/DDBJ databases">
        <title>Genome analyses suggest a sexual origin of heterokaryosis in a supposedly ancient asexual fungus.</title>
        <authorList>
            <person name="Ropars J."/>
            <person name="Sedzielewska K."/>
            <person name="Noel J."/>
            <person name="Charron P."/>
            <person name="Farinelli L."/>
            <person name="Marton T."/>
            <person name="Kruger M."/>
            <person name="Pelin A."/>
            <person name="Brachmann A."/>
            <person name="Corradi N."/>
        </authorList>
    </citation>
    <scope>NUCLEOTIDE SEQUENCE [LARGE SCALE GENOMIC DNA]</scope>
    <source>
        <strain evidence="3 4">C2</strain>
    </source>
</reference>
<evidence type="ECO:0000313" key="3">
    <source>
        <dbReference type="EMBL" id="PKK58198.1"/>
    </source>
</evidence>
<evidence type="ECO:0000313" key="4">
    <source>
        <dbReference type="Proteomes" id="UP000233469"/>
    </source>
</evidence>
<dbReference type="EMBL" id="LLXL01003763">
    <property type="protein sequence ID" value="PKK58198.1"/>
    <property type="molecule type" value="Genomic_DNA"/>
</dbReference>
<dbReference type="InterPro" id="IPR036875">
    <property type="entry name" value="Znf_CCHC_sf"/>
</dbReference>
<dbReference type="InterPro" id="IPR001878">
    <property type="entry name" value="Znf_CCHC"/>
</dbReference>
<keyword evidence="1" id="KW-0863">Zinc-finger</keyword>
<evidence type="ECO:0000259" key="2">
    <source>
        <dbReference type="PROSITE" id="PS50158"/>
    </source>
</evidence>
<keyword evidence="1" id="KW-0862">Zinc</keyword>
<dbReference type="Proteomes" id="UP000233469">
    <property type="component" value="Unassembled WGS sequence"/>
</dbReference>
<keyword evidence="1" id="KW-0479">Metal-binding</keyword>
<gene>
    <name evidence="3" type="ORF">RhiirC2_720708</name>
</gene>
<protein>
    <recommendedName>
        <fullName evidence="2">CCHC-type domain-containing protein</fullName>
    </recommendedName>
</protein>
<sequence length="144" mass="16335">IDSHSSQLSQPAINSPKAMYAKLARLSKKAIDCALKSDKQQELLNIFKAFIYDVKSRLKPENFTDVINPVVIKHKGRPPKRLISSVEKVLNREKRVLKDVSNSNVIEDNNTSNIVEDFTNDTKGRKCSKCKQYGHYAKTCQNVN</sequence>